<reference evidence="1 2" key="1">
    <citation type="journal article" date="2021" name="Hortic Res">
        <title>High-quality reference genome and annotation aids understanding of berry development for evergreen blueberry (Vaccinium darrowii).</title>
        <authorList>
            <person name="Yu J."/>
            <person name="Hulse-Kemp A.M."/>
            <person name="Babiker E."/>
            <person name="Staton M."/>
        </authorList>
    </citation>
    <scope>NUCLEOTIDE SEQUENCE [LARGE SCALE GENOMIC DNA]</scope>
    <source>
        <strain evidence="2">cv. NJ 8807/NJ 8810</strain>
        <tissue evidence="1">Young leaf</tissue>
    </source>
</reference>
<dbReference type="EMBL" id="CM037160">
    <property type="protein sequence ID" value="KAH7840115.1"/>
    <property type="molecule type" value="Genomic_DNA"/>
</dbReference>
<comment type="caution">
    <text evidence="1">The sequence shown here is derived from an EMBL/GenBank/DDBJ whole genome shotgun (WGS) entry which is preliminary data.</text>
</comment>
<protein>
    <submittedName>
        <fullName evidence="1">Uncharacterized protein</fullName>
    </submittedName>
</protein>
<gene>
    <name evidence="1" type="ORF">Vadar_012843</name>
</gene>
<name>A0ACB7XHH1_9ERIC</name>
<sequence length="335" mass="37266">MGSCGRNGSVRQYIRSKVPRLRWTPDLHHCFVHAIDRLGGQDKATPKLVLQMMDVRGLTISHVKSHLQMYRSMKGDLGKGRISGQERKQSFEDQNDDDDDDGCLDQGNDHMGFQPSLNPIEESDSHFMINRPLPTKRARIEEETRLLAESESSLECSKRVVSGKVTNPYYCLQEYRQRIAGESGILIKEEVEREREREREQIAGGGHYRWQAAHIPHDLFYNLDNPFGHAISVEDSDFLKIAIQDQPQASSKSLKFINSGNDNGEDEEAGGGGLSLSLSLHHPSAQRSNASNSTSEIGDAISSSYSRSIFNDCSVGSSSEKRAVNLDLSIALCGS</sequence>
<dbReference type="Proteomes" id="UP000828048">
    <property type="component" value="Chromosome 10"/>
</dbReference>
<keyword evidence="2" id="KW-1185">Reference proteome</keyword>
<accession>A0ACB7XHH1</accession>
<evidence type="ECO:0000313" key="1">
    <source>
        <dbReference type="EMBL" id="KAH7840115.1"/>
    </source>
</evidence>
<evidence type="ECO:0000313" key="2">
    <source>
        <dbReference type="Proteomes" id="UP000828048"/>
    </source>
</evidence>
<proteinExistence type="predicted"/>
<organism evidence="1 2">
    <name type="scientific">Vaccinium darrowii</name>
    <dbReference type="NCBI Taxonomy" id="229202"/>
    <lineage>
        <taxon>Eukaryota</taxon>
        <taxon>Viridiplantae</taxon>
        <taxon>Streptophyta</taxon>
        <taxon>Embryophyta</taxon>
        <taxon>Tracheophyta</taxon>
        <taxon>Spermatophyta</taxon>
        <taxon>Magnoliopsida</taxon>
        <taxon>eudicotyledons</taxon>
        <taxon>Gunneridae</taxon>
        <taxon>Pentapetalae</taxon>
        <taxon>asterids</taxon>
        <taxon>Ericales</taxon>
        <taxon>Ericaceae</taxon>
        <taxon>Vaccinioideae</taxon>
        <taxon>Vaccinieae</taxon>
        <taxon>Vaccinium</taxon>
    </lineage>
</organism>